<dbReference type="GO" id="GO:0016151">
    <property type="term" value="F:nickel cation binding"/>
    <property type="evidence" value="ECO:0007669"/>
    <property type="project" value="UniProtKB-UniRule"/>
</dbReference>
<dbReference type="AlphaFoldDB" id="F5RGP5"/>
<dbReference type="HAMAP" id="MF_00822">
    <property type="entry name" value="UreE"/>
    <property type="match status" value="1"/>
</dbReference>
<feature type="domain" description="UreE urease accessory N-terminal" evidence="6">
    <location>
        <begin position="1"/>
        <end position="64"/>
    </location>
</feature>
<evidence type="ECO:0000256" key="3">
    <source>
        <dbReference type="ARBA" id="ARBA00022596"/>
    </source>
</evidence>
<dbReference type="GO" id="GO:0019627">
    <property type="term" value="P:urea metabolic process"/>
    <property type="evidence" value="ECO:0007669"/>
    <property type="project" value="InterPro"/>
</dbReference>
<keyword evidence="8" id="KW-1185">Reference proteome</keyword>
<dbReference type="Proteomes" id="UP000005019">
    <property type="component" value="Unassembled WGS sequence"/>
</dbReference>
<comment type="caution">
    <text evidence="7">The sequence shown here is derived from an EMBL/GenBank/DDBJ whole genome shotgun (WGS) entry which is preliminary data.</text>
</comment>
<evidence type="ECO:0000256" key="1">
    <source>
        <dbReference type="ARBA" id="ARBA00004496"/>
    </source>
</evidence>
<dbReference type="RefSeq" id="WP_008063938.1">
    <property type="nucleotide sequence ID" value="NZ_AFHG01000058.1"/>
</dbReference>
<evidence type="ECO:0000313" key="8">
    <source>
        <dbReference type="Proteomes" id="UP000005019"/>
    </source>
</evidence>
<dbReference type="GO" id="GO:0051082">
    <property type="term" value="F:unfolded protein binding"/>
    <property type="evidence" value="ECO:0007669"/>
    <property type="project" value="UniProtKB-UniRule"/>
</dbReference>
<dbReference type="eggNOG" id="COG2371">
    <property type="taxonomic scope" value="Bacteria"/>
</dbReference>
<comment type="subcellular location">
    <subcellularLocation>
        <location evidence="1 5">Cytoplasm</location>
    </subcellularLocation>
</comment>
<evidence type="ECO:0000313" key="7">
    <source>
        <dbReference type="EMBL" id="EGK70099.1"/>
    </source>
</evidence>
<dbReference type="EMBL" id="AFHG01000058">
    <property type="protein sequence ID" value="EGK70099.1"/>
    <property type="molecule type" value="Genomic_DNA"/>
</dbReference>
<dbReference type="NCBIfam" id="NF009751">
    <property type="entry name" value="PRK13261.1-1"/>
    <property type="match status" value="1"/>
</dbReference>
<dbReference type="Pfam" id="PF02814">
    <property type="entry name" value="UreE_N"/>
    <property type="match status" value="1"/>
</dbReference>
<dbReference type="InterPro" id="IPR007864">
    <property type="entry name" value="UreE_C_dom"/>
</dbReference>
<dbReference type="SUPFAM" id="SSF69737">
    <property type="entry name" value="Urease metallochaperone UreE, C-terminal domain"/>
    <property type="match status" value="1"/>
</dbReference>
<evidence type="ECO:0000256" key="5">
    <source>
        <dbReference type="HAMAP-Rule" id="MF_00822"/>
    </source>
</evidence>
<dbReference type="GO" id="GO:0065003">
    <property type="term" value="P:protein-containing complex assembly"/>
    <property type="evidence" value="ECO:0007669"/>
    <property type="project" value="InterPro"/>
</dbReference>
<evidence type="ECO:0000256" key="2">
    <source>
        <dbReference type="ARBA" id="ARBA00022490"/>
    </source>
</evidence>
<comment type="function">
    <text evidence="5">Involved in urease metallocenter assembly. Binds nickel. Probably functions as a nickel donor during metallocenter assembly.</text>
</comment>
<evidence type="ECO:0000259" key="6">
    <source>
        <dbReference type="SMART" id="SM00988"/>
    </source>
</evidence>
<dbReference type="SUPFAM" id="SSF69287">
    <property type="entry name" value="Urease metallochaperone UreE, N-terminal domain"/>
    <property type="match status" value="1"/>
</dbReference>
<dbReference type="STRING" id="1000565.METUNv1_03486"/>
<protein>
    <recommendedName>
        <fullName evidence="5">Urease accessory protein UreE</fullName>
    </recommendedName>
</protein>
<evidence type="ECO:0000256" key="4">
    <source>
        <dbReference type="ARBA" id="ARBA00023186"/>
    </source>
</evidence>
<dbReference type="SMART" id="SM00988">
    <property type="entry name" value="UreE_N"/>
    <property type="match status" value="1"/>
</dbReference>
<dbReference type="PIRSF" id="PIRSF036402">
    <property type="entry name" value="Ureas_acces_UreE"/>
    <property type="match status" value="1"/>
</dbReference>
<dbReference type="Gene3D" id="2.60.260.20">
    <property type="entry name" value="Urease metallochaperone UreE, N-terminal domain"/>
    <property type="match status" value="1"/>
</dbReference>
<keyword evidence="4 5" id="KW-0143">Chaperone</keyword>
<name>F5RGP5_METUF</name>
<reference evidence="7 8" key="1">
    <citation type="journal article" date="2011" name="J. Bacteriol.">
        <title>Genome sequence of Methyloversatilis universalis FAM5T, a methylotrophic representative of the order Rhodocyclales.</title>
        <authorList>
            <person name="Kittichotirat W."/>
            <person name="Good N.M."/>
            <person name="Hall R."/>
            <person name="Bringel F."/>
            <person name="Lajus A."/>
            <person name="Medigue C."/>
            <person name="Smalley N.E."/>
            <person name="Beck D."/>
            <person name="Bumgarner R."/>
            <person name="Vuilleumier S."/>
            <person name="Kalyuzhnaya M.G."/>
        </authorList>
    </citation>
    <scope>NUCLEOTIDE SEQUENCE [LARGE SCALE GENOMIC DNA]</scope>
    <source>
        <strain evidence="8">ATCC BAA-1314 / JCM 13912 / FAM5</strain>
    </source>
</reference>
<dbReference type="Pfam" id="PF05194">
    <property type="entry name" value="UreE_C"/>
    <property type="match status" value="1"/>
</dbReference>
<gene>
    <name evidence="5" type="primary">ureE</name>
    <name evidence="7" type="ORF">METUNv1_03486</name>
</gene>
<sequence length="164" mass="17274">MLLIETFAPANAVPADTLTLTFELRAKCRLRTRLDSGEEVGLFLPRGTILRGGDRLAGNDGRVVAVQAAPETVIEARSADPLLIARAAYHLGNRHVAVEVQPGLLRLAADHVLAQMLAGLGLDVCETQAPFEPEAGAYGGHPAHHTHAHAEQTGAKLHLFGGGA</sequence>
<dbReference type="Gene3D" id="3.30.70.790">
    <property type="entry name" value="UreE, C-terminal domain"/>
    <property type="match status" value="1"/>
</dbReference>
<organism evidence="7 8">
    <name type="scientific">Methyloversatilis universalis (strain ATCC BAA-1314 / DSM 25237 / JCM 13912 / CCUG 52030 / FAM5)</name>
    <dbReference type="NCBI Taxonomy" id="1000565"/>
    <lineage>
        <taxon>Bacteria</taxon>
        <taxon>Pseudomonadati</taxon>
        <taxon>Pseudomonadota</taxon>
        <taxon>Betaproteobacteria</taxon>
        <taxon>Nitrosomonadales</taxon>
        <taxon>Sterolibacteriaceae</taxon>
        <taxon>Methyloversatilis</taxon>
    </lineage>
</organism>
<dbReference type="OrthoDB" id="5421304at2"/>
<comment type="similarity">
    <text evidence="5">Belongs to the UreE family.</text>
</comment>
<dbReference type="GO" id="GO:0006457">
    <property type="term" value="P:protein folding"/>
    <property type="evidence" value="ECO:0007669"/>
    <property type="project" value="InterPro"/>
</dbReference>
<dbReference type="InterPro" id="IPR012406">
    <property type="entry name" value="UreE"/>
</dbReference>
<keyword evidence="2 5" id="KW-0963">Cytoplasm</keyword>
<dbReference type="CDD" id="cd00571">
    <property type="entry name" value="UreE"/>
    <property type="match status" value="1"/>
</dbReference>
<accession>F5RGP5</accession>
<keyword evidence="3 5" id="KW-0533">Nickel</keyword>
<dbReference type="GO" id="GO:0005737">
    <property type="term" value="C:cytoplasm"/>
    <property type="evidence" value="ECO:0007669"/>
    <property type="project" value="UniProtKB-SubCell"/>
</dbReference>
<proteinExistence type="inferred from homology"/>
<dbReference type="InterPro" id="IPR036118">
    <property type="entry name" value="UreE_N_sf"/>
</dbReference>
<dbReference type="InterPro" id="IPR004029">
    <property type="entry name" value="UreE_N"/>
</dbReference>